<gene>
    <name evidence="2" type="ORF">JS533_003545</name>
</gene>
<evidence type="ECO:0000256" key="1">
    <source>
        <dbReference type="SAM" id="Phobius"/>
    </source>
</evidence>
<reference evidence="2 3" key="1">
    <citation type="journal article" date="2021" name="Environ. Microbiol.">
        <title>Genetic insights into the dark matter of the mammalian gut microbiota through targeted genome reconstruction.</title>
        <authorList>
            <person name="Lugli G.A."/>
            <person name="Alessandri G."/>
            <person name="Milani C."/>
            <person name="Viappiani A."/>
            <person name="Fontana F."/>
            <person name="Tarracchini C."/>
            <person name="Mancabelli L."/>
            <person name="Argentini C."/>
            <person name="Ruiz L."/>
            <person name="Margolles A."/>
            <person name="van Sinderen D."/>
            <person name="Turroni F."/>
            <person name="Ventura M."/>
        </authorList>
    </citation>
    <scope>NUCLEOTIDE SEQUENCE [LARGE SCALE GENOMIC DNA]</scope>
    <source>
        <strain evidence="2 3">MA1</strain>
    </source>
</reference>
<keyword evidence="1" id="KW-0472">Membrane</keyword>
<evidence type="ECO:0000313" key="2">
    <source>
        <dbReference type="EMBL" id="MCH9275351.1"/>
    </source>
</evidence>
<accession>A0ABS9VTT1</accession>
<evidence type="ECO:0000313" key="3">
    <source>
        <dbReference type="Proteomes" id="UP000710815"/>
    </source>
</evidence>
<keyword evidence="3" id="KW-1185">Reference proteome</keyword>
<keyword evidence="1" id="KW-0812">Transmembrane</keyword>
<comment type="caution">
    <text evidence="2">The sequence shown here is derived from an EMBL/GenBank/DDBJ whole genome shotgun (WGS) entry which is preliminary data.</text>
</comment>
<proteinExistence type="predicted"/>
<protein>
    <submittedName>
        <fullName evidence="2">Uncharacterized protein</fullName>
    </submittedName>
</protein>
<name>A0ABS9VTT1_9BIFI</name>
<feature type="transmembrane region" description="Helical" evidence="1">
    <location>
        <begin position="17"/>
        <end position="38"/>
    </location>
</feature>
<reference evidence="2 3" key="2">
    <citation type="journal article" date="2021" name="Syst. Appl. Microbiol.">
        <title>Phylogenetic classification of ten novel species belonging to the genus Bifidobacterium comprising B. phasiani sp. nov., B. pongonis sp. nov., B. saguinibicoloris sp. nov., B. colobi sp. nov., B. simiiventris sp. nov., B. santillanense sp. nov., B. miconis sp. nov., B. amazonense sp. nov., B. pluvialisilvae sp. nov., and B. miconisargentati sp. nov.</title>
        <authorList>
            <person name="Lugli G.A."/>
            <person name="Calvete-Torre I."/>
            <person name="Alessandri G."/>
            <person name="Milani C."/>
            <person name="Turroni F."/>
            <person name="Laiolo P."/>
            <person name="Ossiprandi M.C."/>
            <person name="Margolles A."/>
            <person name="Ruiz L."/>
            <person name="Ventura M."/>
        </authorList>
    </citation>
    <scope>NUCLEOTIDE SEQUENCE [LARGE SCALE GENOMIC DNA]</scope>
    <source>
        <strain evidence="2 3">MA1</strain>
    </source>
</reference>
<feature type="transmembrane region" description="Helical" evidence="1">
    <location>
        <begin position="65"/>
        <end position="84"/>
    </location>
</feature>
<keyword evidence="1" id="KW-1133">Transmembrane helix</keyword>
<organism evidence="2 3">
    <name type="scientific">Bifidobacterium amazonense</name>
    <dbReference type="NCBI Taxonomy" id="2809027"/>
    <lineage>
        <taxon>Bacteria</taxon>
        <taxon>Bacillati</taxon>
        <taxon>Actinomycetota</taxon>
        <taxon>Actinomycetes</taxon>
        <taxon>Bifidobacteriales</taxon>
        <taxon>Bifidobacteriaceae</taxon>
        <taxon>Bifidobacterium</taxon>
    </lineage>
</organism>
<sequence length="248" mass="27083">MADEVRNNAFAVEAGPVGLLVLVMLFTLFGVLMLLLGLKKRRVERDPDACSAFGPGIVGWFCNRFASITGGVIVIVLGLIMMAGQAQRTAVDMAGGPETLYITNVYYKEYRSQSNRGSHSSTSFYFDYAVDGTRSRSEHTWISMSGGSANGMIRRLETYVTSNGRGATYRLDWWPGSGVLRGFEKVGDAEDNFRAYRATMDCDSPYYSAFAVCKADSATDSDEWVHGFVNALGRGEVSAAGVPDVRRP</sequence>
<dbReference type="RefSeq" id="WP_241513153.1">
    <property type="nucleotide sequence ID" value="NZ_JAFEJT020000009.1"/>
</dbReference>
<dbReference type="EMBL" id="JAFEJT020000009">
    <property type="protein sequence ID" value="MCH9275351.1"/>
    <property type="molecule type" value="Genomic_DNA"/>
</dbReference>
<dbReference type="Proteomes" id="UP000710815">
    <property type="component" value="Unassembled WGS sequence"/>
</dbReference>